<dbReference type="AlphaFoldDB" id="A0A183F8X2"/>
<reference evidence="2 3" key="1">
    <citation type="submission" date="2018-11" db="EMBL/GenBank/DDBJ databases">
        <authorList>
            <consortium name="Pathogen Informatics"/>
        </authorList>
    </citation>
    <scope>NUCLEOTIDE SEQUENCE [LARGE SCALE GENOMIC DNA]</scope>
</reference>
<protein>
    <submittedName>
        <fullName evidence="4">G_PROTEIN_RECEP_F1_2 domain-containing protein</fullName>
    </submittedName>
</protein>
<feature type="transmembrane region" description="Helical" evidence="1">
    <location>
        <begin position="84"/>
        <end position="111"/>
    </location>
</feature>
<proteinExistence type="predicted"/>
<dbReference type="Pfam" id="PF10326">
    <property type="entry name" value="7TM_GPCR_Str"/>
    <property type="match status" value="1"/>
</dbReference>
<sequence>MYESVALTCQMISSLSLLANIYLAYLYFCCPVKSINFYKHFFLGTALQNLLFSTCFILLAPVLMSEDFAYVFLAYGPLREKNEGQALMVLYCLAFASSMLLATDTFIYRYFQICK</sequence>
<dbReference type="Proteomes" id="UP000050761">
    <property type="component" value="Unassembled WGS sequence"/>
</dbReference>
<dbReference type="WBParaSite" id="HPBE_0000261401-mRNA-1">
    <property type="protein sequence ID" value="HPBE_0000261401-mRNA-1"/>
    <property type="gene ID" value="HPBE_0000261401"/>
</dbReference>
<evidence type="ECO:0000256" key="1">
    <source>
        <dbReference type="SAM" id="Phobius"/>
    </source>
</evidence>
<keyword evidence="1" id="KW-0812">Transmembrane</keyword>
<organism evidence="3 4">
    <name type="scientific">Heligmosomoides polygyrus</name>
    <name type="common">Parasitic roundworm</name>
    <dbReference type="NCBI Taxonomy" id="6339"/>
    <lineage>
        <taxon>Eukaryota</taxon>
        <taxon>Metazoa</taxon>
        <taxon>Ecdysozoa</taxon>
        <taxon>Nematoda</taxon>
        <taxon>Chromadorea</taxon>
        <taxon>Rhabditida</taxon>
        <taxon>Rhabditina</taxon>
        <taxon>Rhabditomorpha</taxon>
        <taxon>Strongyloidea</taxon>
        <taxon>Heligmosomidae</taxon>
        <taxon>Heligmosomoides</taxon>
    </lineage>
</organism>
<dbReference type="OrthoDB" id="5875460at2759"/>
<evidence type="ECO:0000313" key="2">
    <source>
        <dbReference type="EMBL" id="VDO26716.1"/>
    </source>
</evidence>
<dbReference type="EMBL" id="UZAH01004309">
    <property type="protein sequence ID" value="VDO26716.1"/>
    <property type="molecule type" value="Genomic_DNA"/>
</dbReference>
<evidence type="ECO:0000313" key="4">
    <source>
        <dbReference type="WBParaSite" id="HPBE_0000261401-mRNA-1"/>
    </source>
</evidence>
<feature type="transmembrane region" description="Helical" evidence="1">
    <location>
        <begin position="12"/>
        <end position="29"/>
    </location>
</feature>
<keyword evidence="1" id="KW-1133">Transmembrane helix</keyword>
<feature type="transmembrane region" description="Helical" evidence="1">
    <location>
        <begin position="41"/>
        <end position="64"/>
    </location>
</feature>
<accession>A0A183F8X2</accession>
<evidence type="ECO:0000313" key="3">
    <source>
        <dbReference type="Proteomes" id="UP000050761"/>
    </source>
</evidence>
<accession>A0A3P7TXM0</accession>
<keyword evidence="1" id="KW-0472">Membrane</keyword>
<keyword evidence="3" id="KW-1185">Reference proteome</keyword>
<gene>
    <name evidence="2" type="ORF">HPBE_LOCUS2615</name>
</gene>
<name>A0A183F8X2_HELPZ</name>
<reference evidence="4" key="2">
    <citation type="submission" date="2019-09" db="UniProtKB">
        <authorList>
            <consortium name="WormBaseParasite"/>
        </authorList>
    </citation>
    <scope>IDENTIFICATION</scope>
</reference>
<dbReference type="InterPro" id="IPR019428">
    <property type="entry name" value="7TM_GPCR_serpentine_rcpt_Str"/>
</dbReference>